<dbReference type="EMBL" id="DVGC01000061">
    <property type="protein sequence ID" value="HIR06427.1"/>
    <property type="molecule type" value="Genomic_DNA"/>
</dbReference>
<dbReference type="GO" id="GO:0006508">
    <property type="term" value="P:proteolysis"/>
    <property type="evidence" value="ECO:0007669"/>
    <property type="project" value="InterPro"/>
</dbReference>
<reference evidence="2" key="1">
    <citation type="submission" date="2020-10" db="EMBL/GenBank/DDBJ databases">
        <authorList>
            <person name="Gilroy R."/>
        </authorList>
    </citation>
    <scope>NUCLEOTIDE SEQUENCE</scope>
    <source>
        <strain evidence="2">CHK180-2868</strain>
    </source>
</reference>
<feature type="transmembrane region" description="Helical" evidence="1">
    <location>
        <begin position="92"/>
        <end position="113"/>
    </location>
</feature>
<feature type="transmembrane region" description="Helical" evidence="1">
    <location>
        <begin position="35"/>
        <end position="55"/>
    </location>
</feature>
<name>A0A9D1A6C6_9FIRM</name>
<dbReference type="Proteomes" id="UP000824250">
    <property type="component" value="Unassembled WGS sequence"/>
</dbReference>
<feature type="transmembrane region" description="Helical" evidence="1">
    <location>
        <begin position="6"/>
        <end position="28"/>
    </location>
</feature>
<keyword evidence="1" id="KW-1133">Transmembrane helix</keyword>
<dbReference type="AlphaFoldDB" id="A0A9D1A6C6"/>
<evidence type="ECO:0000313" key="3">
    <source>
        <dbReference type="Proteomes" id="UP000824250"/>
    </source>
</evidence>
<protein>
    <submittedName>
        <fullName evidence="2">Sigma-E processing peptidase SpoIIGA</fullName>
    </submittedName>
</protein>
<organism evidence="2 3">
    <name type="scientific">Candidatus Copromonas faecavium</name>
    <name type="common">nom. illeg.</name>
    <dbReference type="NCBI Taxonomy" id="2840740"/>
    <lineage>
        <taxon>Bacteria</taxon>
        <taxon>Bacillati</taxon>
        <taxon>Bacillota</taxon>
        <taxon>Clostridia</taxon>
        <taxon>Lachnospirales</taxon>
        <taxon>Lachnospiraceae</taxon>
        <taxon>Candidatus Copromonas (nom. illeg.)</taxon>
    </lineage>
</organism>
<keyword evidence="1" id="KW-0812">Transmembrane</keyword>
<reference evidence="2" key="2">
    <citation type="journal article" date="2021" name="PeerJ">
        <title>Extensive microbial diversity within the chicken gut microbiome revealed by metagenomics and culture.</title>
        <authorList>
            <person name="Gilroy R."/>
            <person name="Ravi A."/>
            <person name="Getino M."/>
            <person name="Pursley I."/>
            <person name="Horton D.L."/>
            <person name="Alikhan N.F."/>
            <person name="Baker D."/>
            <person name="Gharbi K."/>
            <person name="Hall N."/>
            <person name="Watson M."/>
            <person name="Adriaenssens E.M."/>
            <person name="Foster-Nyarko E."/>
            <person name="Jarju S."/>
            <person name="Secka A."/>
            <person name="Antonio M."/>
            <person name="Oren A."/>
            <person name="Chaudhuri R.R."/>
            <person name="La Ragione R."/>
            <person name="Hildebrand F."/>
            <person name="Pallen M.J."/>
        </authorList>
    </citation>
    <scope>NUCLEOTIDE SEQUENCE</scope>
    <source>
        <strain evidence="2">CHK180-2868</strain>
    </source>
</reference>
<comment type="caution">
    <text evidence="2">The sequence shown here is derived from an EMBL/GenBank/DDBJ whole genome shotgun (WGS) entry which is preliminary data.</text>
</comment>
<keyword evidence="1" id="KW-0472">Membrane</keyword>
<dbReference type="GO" id="GO:0004190">
    <property type="term" value="F:aspartic-type endopeptidase activity"/>
    <property type="evidence" value="ECO:0007669"/>
    <property type="project" value="InterPro"/>
</dbReference>
<dbReference type="Pfam" id="PF03419">
    <property type="entry name" value="Peptidase_U4"/>
    <property type="match status" value="1"/>
</dbReference>
<sequence length="261" mass="29089">MTYIWYVDLFFLMEFFRNLFVLGLTAAFGRRKIRWIRAGAAAMIGSAFSILTVFFPVLSAGVFRLLLALAAGCVMIAAGFPLKSRKEAGKLLGFLMMAAMITGGGLFFFRQFFLLSGMESMFCLGMIGLGWGAFYKAVEKNRTAGRSRYPVRLYYRGKRKEFLALADSGNRLREPVTGKPVSVISYGDCKDFCDRISSVFCIPYCSVGKKDGLLTGIVFEKMEILQEEETLTIKKPIVAVTREPLSADGSFTMLLPEEFVS</sequence>
<accession>A0A9D1A6C6</accession>
<proteinExistence type="predicted"/>
<dbReference type="GO" id="GO:0030436">
    <property type="term" value="P:asexual sporulation"/>
    <property type="evidence" value="ECO:0007669"/>
    <property type="project" value="InterPro"/>
</dbReference>
<evidence type="ECO:0000256" key="1">
    <source>
        <dbReference type="SAM" id="Phobius"/>
    </source>
</evidence>
<feature type="transmembrane region" description="Helical" evidence="1">
    <location>
        <begin position="61"/>
        <end position="80"/>
    </location>
</feature>
<dbReference type="InterPro" id="IPR005081">
    <property type="entry name" value="SpoIIGA"/>
</dbReference>
<gene>
    <name evidence="2" type="ORF">IAB28_10775</name>
</gene>
<evidence type="ECO:0000313" key="2">
    <source>
        <dbReference type="EMBL" id="HIR06427.1"/>
    </source>
</evidence>
<feature type="transmembrane region" description="Helical" evidence="1">
    <location>
        <begin position="119"/>
        <end position="138"/>
    </location>
</feature>